<dbReference type="OrthoDB" id="2219495at2759"/>
<keyword evidence="4" id="KW-0285">Flavoprotein</keyword>
<evidence type="ECO:0000256" key="4">
    <source>
        <dbReference type="ARBA" id="ARBA00022630"/>
    </source>
</evidence>
<gene>
    <name evidence="8" type="ORF">PV11_07387</name>
</gene>
<evidence type="ECO:0000313" key="9">
    <source>
        <dbReference type="Proteomes" id="UP000053599"/>
    </source>
</evidence>
<dbReference type="PANTHER" id="PTHR10961:SF24">
    <property type="entry name" value="HYPOTHETICAL FRUCTOSYL AMINE:OXYGEN OXIDOREDUCTASE (EUROFUNG)"/>
    <property type="match status" value="1"/>
</dbReference>
<comment type="cofactor">
    <cofactor evidence="1">
        <name>FAD</name>
        <dbReference type="ChEBI" id="CHEBI:57692"/>
    </cofactor>
</comment>
<keyword evidence="5" id="KW-0274">FAD</keyword>
<dbReference type="AlphaFoldDB" id="A0A0D1WXC0"/>
<evidence type="ECO:0000256" key="6">
    <source>
        <dbReference type="ARBA" id="ARBA00023002"/>
    </source>
</evidence>
<dbReference type="GO" id="GO:0006072">
    <property type="term" value="P:glycerol-3-phosphate metabolic process"/>
    <property type="evidence" value="ECO:0007669"/>
    <property type="project" value="InterPro"/>
</dbReference>
<evidence type="ECO:0000259" key="7">
    <source>
        <dbReference type="Pfam" id="PF01266"/>
    </source>
</evidence>
<dbReference type="GO" id="GO:0004368">
    <property type="term" value="F:glycerol-3-phosphate dehydrogenase (quinone) activity"/>
    <property type="evidence" value="ECO:0007669"/>
    <property type="project" value="InterPro"/>
</dbReference>
<comment type="similarity">
    <text evidence="3">Belongs to the MSOX/MTOX family.</text>
</comment>
<dbReference type="PROSITE" id="PS00977">
    <property type="entry name" value="FAD_G3PDH_1"/>
    <property type="match status" value="1"/>
</dbReference>
<dbReference type="Proteomes" id="UP000053599">
    <property type="component" value="Unassembled WGS sequence"/>
</dbReference>
<protein>
    <recommendedName>
        <fullName evidence="7">FAD dependent oxidoreductase domain-containing protein</fullName>
    </recommendedName>
</protein>
<evidence type="ECO:0000256" key="1">
    <source>
        <dbReference type="ARBA" id="ARBA00001974"/>
    </source>
</evidence>
<dbReference type="InterPro" id="IPR000447">
    <property type="entry name" value="G3P_DH_FAD-dep"/>
</dbReference>
<organism evidence="8 9">
    <name type="scientific">Exophiala sideris</name>
    <dbReference type="NCBI Taxonomy" id="1016849"/>
    <lineage>
        <taxon>Eukaryota</taxon>
        <taxon>Fungi</taxon>
        <taxon>Dikarya</taxon>
        <taxon>Ascomycota</taxon>
        <taxon>Pezizomycotina</taxon>
        <taxon>Eurotiomycetes</taxon>
        <taxon>Chaetothyriomycetidae</taxon>
        <taxon>Chaetothyriales</taxon>
        <taxon>Herpotrichiellaceae</taxon>
        <taxon>Exophiala</taxon>
    </lineage>
</organism>
<name>A0A0D1WXC0_9EURO</name>
<keyword evidence="6" id="KW-0560">Oxidoreductase</keyword>
<dbReference type="InterPro" id="IPR045170">
    <property type="entry name" value="MTOX"/>
</dbReference>
<feature type="domain" description="FAD dependent oxidoreductase" evidence="7">
    <location>
        <begin position="10"/>
        <end position="380"/>
    </location>
</feature>
<dbReference type="GO" id="GO:0051698">
    <property type="term" value="F:saccharopine oxidase activity"/>
    <property type="evidence" value="ECO:0007669"/>
    <property type="project" value="TreeGrafter"/>
</dbReference>
<sequence>MSELTHNSSILIIGGGTWGSGTALQLARRGFKNVTVLDAHPIPSPISAGNDVNKIMEEGSPSPEDDDESYVWNRMFQIATDAWRNDSIYRPFYHSTGFIMAGSTPETAKEVEAYVKTCKSPIRHLSTAADFQQTMPEGILTGSFPNWKGFVREEGAGWVFARGALEAAYHEASRLGVRFVTGDPQGKVERLLYSSSNVLGAVTADGEEHKADRTILCAGANSDRIFDFERQLRPTAWTLAHIQMTEEERRTWKNLPVMFNIERGFFIEPSEADGELKFVDEHPGYCNFVQDPKTGEERSIPFAKQQIPLEAEQRARRFLRETVPQIADRPFSFARICWDADTPDRQFLLDRHPKYSNLVVAVGGSGMGFMMMPAVSVQITDALEGTMEARLKKGFRWRPETAVARDWHDTQNRFGADGEVMDLQKVHRWTQVDRHGKL</sequence>
<accession>A0A0D1WXC0</accession>
<dbReference type="GO" id="GO:0008115">
    <property type="term" value="F:sarcosine oxidase activity"/>
    <property type="evidence" value="ECO:0007669"/>
    <property type="project" value="TreeGrafter"/>
</dbReference>
<dbReference type="Gene3D" id="3.50.50.60">
    <property type="entry name" value="FAD/NAD(P)-binding domain"/>
    <property type="match status" value="1"/>
</dbReference>
<dbReference type="HOGENOM" id="CLU_007884_0_2_1"/>
<dbReference type="InterPro" id="IPR036188">
    <property type="entry name" value="FAD/NAD-bd_sf"/>
</dbReference>
<dbReference type="Pfam" id="PF01266">
    <property type="entry name" value="DAO"/>
    <property type="match status" value="1"/>
</dbReference>
<dbReference type="SUPFAM" id="SSF51905">
    <property type="entry name" value="FAD/NAD(P)-binding domain"/>
    <property type="match status" value="1"/>
</dbReference>
<dbReference type="STRING" id="1016849.A0A0D1WXC0"/>
<evidence type="ECO:0000256" key="2">
    <source>
        <dbReference type="ARBA" id="ARBA00007330"/>
    </source>
</evidence>
<dbReference type="EMBL" id="KN846953">
    <property type="protein sequence ID" value="KIV79841.1"/>
    <property type="molecule type" value="Genomic_DNA"/>
</dbReference>
<dbReference type="InterPro" id="IPR006076">
    <property type="entry name" value="FAD-dep_OxRdtase"/>
</dbReference>
<dbReference type="GO" id="GO:0050660">
    <property type="term" value="F:flavin adenine dinucleotide binding"/>
    <property type="evidence" value="ECO:0007669"/>
    <property type="project" value="InterPro"/>
</dbReference>
<evidence type="ECO:0000313" key="8">
    <source>
        <dbReference type="EMBL" id="KIV79841.1"/>
    </source>
</evidence>
<dbReference type="Gene3D" id="3.30.9.10">
    <property type="entry name" value="D-Amino Acid Oxidase, subunit A, domain 2"/>
    <property type="match status" value="1"/>
</dbReference>
<dbReference type="PANTHER" id="PTHR10961">
    <property type="entry name" value="PEROXISOMAL SARCOSINE OXIDASE"/>
    <property type="match status" value="1"/>
</dbReference>
<reference evidence="8 9" key="1">
    <citation type="submission" date="2015-01" db="EMBL/GenBank/DDBJ databases">
        <title>The Genome Sequence of Exophiala sideris CBS121828.</title>
        <authorList>
            <consortium name="The Broad Institute Genomics Platform"/>
            <person name="Cuomo C."/>
            <person name="de Hoog S."/>
            <person name="Gorbushina A."/>
            <person name="Stielow B."/>
            <person name="Teixiera M."/>
            <person name="Abouelleil A."/>
            <person name="Chapman S.B."/>
            <person name="Priest M."/>
            <person name="Young S.K."/>
            <person name="Wortman J."/>
            <person name="Nusbaum C."/>
            <person name="Birren B."/>
        </authorList>
    </citation>
    <scope>NUCLEOTIDE SEQUENCE [LARGE SCALE GENOMIC DNA]</scope>
    <source>
        <strain evidence="8 9">CBS 121828</strain>
    </source>
</reference>
<comment type="similarity">
    <text evidence="2">Belongs to the FAD-dependent glycerol-3-phosphate dehydrogenase family.</text>
</comment>
<proteinExistence type="inferred from homology"/>
<evidence type="ECO:0000256" key="3">
    <source>
        <dbReference type="ARBA" id="ARBA00010989"/>
    </source>
</evidence>
<evidence type="ECO:0000256" key="5">
    <source>
        <dbReference type="ARBA" id="ARBA00022827"/>
    </source>
</evidence>